<evidence type="ECO:0008006" key="2">
    <source>
        <dbReference type="Google" id="ProtNLM"/>
    </source>
</evidence>
<sequence>MTKQSVSLWFDTLCPWAWMTSRWLCEVSAVRNVDITWNVMSLYFLNKDRPTISTEYLDNAKKALGPLRIISQAEKIYGPKIKGDLYTAFGEEIHLNKMKFSDELNVKAIAKTELPSDFIKYAQDESLDSVILESHSAGISKVGEDVGTPIISVDEVAFFGPVISPAPKGEEAGKLFDSVVGVASYSGFFEMKRTRTVKPIFN</sequence>
<dbReference type="InterPro" id="IPR036249">
    <property type="entry name" value="Thioredoxin-like_sf"/>
</dbReference>
<dbReference type="AlphaFoldDB" id="A0A094QFS4"/>
<dbReference type="EMBL" id="JNSL01000013">
    <property type="protein sequence ID" value="KGA21139.1"/>
    <property type="molecule type" value="Genomic_DNA"/>
</dbReference>
<organism evidence="1">
    <name type="scientific">freshwater metagenome</name>
    <dbReference type="NCBI Taxonomy" id="449393"/>
    <lineage>
        <taxon>unclassified sequences</taxon>
        <taxon>metagenomes</taxon>
        <taxon>ecological metagenomes</taxon>
    </lineage>
</organism>
<comment type="caution">
    <text evidence="1">The sequence shown here is derived from an EMBL/GenBank/DDBJ whole genome shotgun (WGS) entry which is preliminary data.</text>
</comment>
<proteinExistence type="predicted"/>
<dbReference type="Pfam" id="PF22234">
    <property type="entry name" value="Rv2466c-like"/>
    <property type="match status" value="1"/>
</dbReference>
<protein>
    <recommendedName>
        <fullName evidence="2">DSBA-like thioredoxin domain-containing protein</fullName>
    </recommendedName>
</protein>
<dbReference type="Gene3D" id="3.40.30.10">
    <property type="entry name" value="Glutaredoxin"/>
    <property type="match status" value="1"/>
</dbReference>
<gene>
    <name evidence="1" type="ORF">GM51_3635</name>
</gene>
<reference evidence="1" key="1">
    <citation type="submission" date="2014-06" db="EMBL/GenBank/DDBJ databases">
        <title>Key roles for freshwater Actinobacteria revealed by deep metagenomic sequencing.</title>
        <authorList>
            <person name="Ghai R."/>
            <person name="Mizuno C.M."/>
            <person name="Picazo A."/>
            <person name="Camacho A."/>
            <person name="Rodriguez-Valera F."/>
        </authorList>
    </citation>
    <scope>NUCLEOTIDE SEQUENCE</scope>
</reference>
<accession>A0A094QFS4</accession>
<evidence type="ECO:0000313" key="1">
    <source>
        <dbReference type="EMBL" id="KGA21139.1"/>
    </source>
</evidence>
<dbReference type="InterPro" id="IPR053977">
    <property type="entry name" value="Rv2466c-like"/>
</dbReference>
<name>A0A094QFS4_9ZZZZ</name>
<dbReference type="SUPFAM" id="SSF52833">
    <property type="entry name" value="Thioredoxin-like"/>
    <property type="match status" value="1"/>
</dbReference>